<comment type="caution">
    <text evidence="11">The sequence shown here is derived from an EMBL/GenBank/DDBJ whole genome shotgun (WGS) entry which is preliminary data.</text>
</comment>
<feature type="transmembrane region" description="Helical" evidence="8">
    <location>
        <begin position="222"/>
        <end position="243"/>
    </location>
</feature>
<evidence type="ECO:0000256" key="4">
    <source>
        <dbReference type="ARBA" id="ARBA00023040"/>
    </source>
</evidence>
<keyword evidence="12" id="KW-1185">Reference proteome</keyword>
<evidence type="ECO:0000256" key="6">
    <source>
        <dbReference type="ARBA" id="ARBA00023170"/>
    </source>
</evidence>
<dbReference type="OrthoDB" id="10006176at2759"/>
<keyword evidence="4" id="KW-0297">G-protein coupled receptor</keyword>
<keyword evidence="3 8" id="KW-1133">Transmembrane helix</keyword>
<dbReference type="GO" id="GO:0005886">
    <property type="term" value="C:plasma membrane"/>
    <property type="evidence" value="ECO:0007669"/>
    <property type="project" value="TreeGrafter"/>
</dbReference>
<dbReference type="Pfam" id="PF00001">
    <property type="entry name" value="7tm_1"/>
    <property type="match status" value="1"/>
</dbReference>
<keyword evidence="7" id="KW-0807">Transducer</keyword>
<evidence type="ECO:0000256" key="2">
    <source>
        <dbReference type="ARBA" id="ARBA00022692"/>
    </source>
</evidence>
<dbReference type="Gene3D" id="1.20.1070.10">
    <property type="entry name" value="Rhodopsin 7-helix transmembrane proteins"/>
    <property type="match status" value="1"/>
</dbReference>
<dbReference type="Proteomes" id="UP000663877">
    <property type="component" value="Unassembled WGS sequence"/>
</dbReference>
<dbReference type="EMBL" id="CAJNOM010001099">
    <property type="protein sequence ID" value="CAF1591698.1"/>
    <property type="molecule type" value="Genomic_DNA"/>
</dbReference>
<evidence type="ECO:0000259" key="9">
    <source>
        <dbReference type="PROSITE" id="PS50262"/>
    </source>
</evidence>
<accession>A0A816A227</accession>
<dbReference type="SUPFAM" id="SSF81321">
    <property type="entry name" value="Family A G protein-coupled receptor-like"/>
    <property type="match status" value="1"/>
</dbReference>
<feature type="transmembrane region" description="Helical" evidence="8">
    <location>
        <begin position="90"/>
        <end position="109"/>
    </location>
</feature>
<evidence type="ECO:0000256" key="1">
    <source>
        <dbReference type="ARBA" id="ARBA00004141"/>
    </source>
</evidence>
<dbReference type="Proteomes" id="UP000663832">
    <property type="component" value="Unassembled WGS sequence"/>
</dbReference>
<dbReference type="PROSITE" id="PS50262">
    <property type="entry name" value="G_PROTEIN_RECEP_F1_2"/>
    <property type="match status" value="1"/>
</dbReference>
<evidence type="ECO:0000313" key="12">
    <source>
        <dbReference type="Proteomes" id="UP000663832"/>
    </source>
</evidence>
<dbReference type="InterPro" id="IPR017452">
    <property type="entry name" value="GPCR_Rhodpsn_7TM"/>
</dbReference>
<dbReference type="PANTHER" id="PTHR24243">
    <property type="entry name" value="G-PROTEIN COUPLED RECEPTOR"/>
    <property type="match status" value="1"/>
</dbReference>
<evidence type="ECO:0000313" key="11">
    <source>
        <dbReference type="EMBL" id="CAF1591698.1"/>
    </source>
</evidence>
<proteinExistence type="predicted"/>
<dbReference type="PANTHER" id="PTHR24243:SF230">
    <property type="entry name" value="G-PROTEIN COUPLED RECEPTORS FAMILY 1 PROFILE DOMAIN-CONTAINING PROTEIN"/>
    <property type="match status" value="1"/>
</dbReference>
<organism evidence="11 12">
    <name type="scientific">Adineta steineri</name>
    <dbReference type="NCBI Taxonomy" id="433720"/>
    <lineage>
        <taxon>Eukaryota</taxon>
        <taxon>Metazoa</taxon>
        <taxon>Spiralia</taxon>
        <taxon>Gnathifera</taxon>
        <taxon>Rotifera</taxon>
        <taxon>Eurotatoria</taxon>
        <taxon>Bdelloidea</taxon>
        <taxon>Adinetida</taxon>
        <taxon>Adinetidae</taxon>
        <taxon>Adineta</taxon>
    </lineage>
</organism>
<evidence type="ECO:0000313" key="10">
    <source>
        <dbReference type="EMBL" id="CAF1337388.1"/>
    </source>
</evidence>
<feature type="transmembrane region" description="Helical" evidence="8">
    <location>
        <begin position="47"/>
        <end position="70"/>
    </location>
</feature>
<dbReference type="GO" id="GO:0004930">
    <property type="term" value="F:G protein-coupled receptor activity"/>
    <property type="evidence" value="ECO:0007669"/>
    <property type="project" value="UniProtKB-KW"/>
</dbReference>
<feature type="transmembrane region" description="Helical" evidence="8">
    <location>
        <begin position="12"/>
        <end position="35"/>
    </location>
</feature>
<feature type="domain" description="G-protein coupled receptors family 1 profile" evidence="9">
    <location>
        <begin position="27"/>
        <end position="285"/>
    </location>
</feature>
<feature type="transmembrane region" description="Helical" evidence="8">
    <location>
        <begin position="177"/>
        <end position="201"/>
    </location>
</feature>
<feature type="transmembrane region" description="Helical" evidence="8">
    <location>
        <begin position="129"/>
        <end position="151"/>
    </location>
</feature>
<comment type="subcellular location">
    <subcellularLocation>
        <location evidence="1">Membrane</location>
        <topology evidence="1">Multi-pass membrane protein</topology>
    </subcellularLocation>
</comment>
<feature type="transmembrane region" description="Helical" evidence="8">
    <location>
        <begin position="263"/>
        <end position="288"/>
    </location>
</feature>
<keyword evidence="2 8" id="KW-0812">Transmembrane</keyword>
<keyword evidence="6" id="KW-0675">Receptor</keyword>
<evidence type="ECO:0000256" key="7">
    <source>
        <dbReference type="ARBA" id="ARBA00023224"/>
    </source>
</evidence>
<keyword evidence="5 8" id="KW-0472">Membrane</keyword>
<dbReference type="InterPro" id="IPR000276">
    <property type="entry name" value="GPCR_Rhodpsn"/>
</dbReference>
<evidence type="ECO:0000256" key="8">
    <source>
        <dbReference type="SAM" id="Phobius"/>
    </source>
</evidence>
<dbReference type="AlphaFoldDB" id="A0A816A227"/>
<evidence type="ECO:0000256" key="3">
    <source>
        <dbReference type="ARBA" id="ARBA00022989"/>
    </source>
</evidence>
<name>A0A816A227_9BILA</name>
<evidence type="ECO:0000256" key="5">
    <source>
        <dbReference type="ARBA" id="ARBA00023136"/>
    </source>
</evidence>
<reference evidence="11" key="1">
    <citation type="submission" date="2021-02" db="EMBL/GenBank/DDBJ databases">
        <authorList>
            <person name="Nowell W R."/>
        </authorList>
    </citation>
    <scope>NUCLEOTIDE SEQUENCE</scope>
</reference>
<dbReference type="EMBL" id="CAJNOI010000736">
    <property type="protein sequence ID" value="CAF1337388.1"/>
    <property type="molecule type" value="Genomic_DNA"/>
</dbReference>
<sequence>MSSTYTFAGKQVIIYCGIPVFAAGVLGCSLNMLVFLSLKTFRESSCVFYLTVMSMVNIGTLFLGFFPRIMVSLFSTDGTEISLFYCKARLYFSQIFIGTSLSCYCLATIDQYFATCTRLQWQLWCNIKLAIRIIIITVIIWILHGIPYVVFYDHVVSSTTNQTTCINTNYIFDRYRAFVTLLLLIGYFPIMIAALFGSMALRNVQQLAFRTVPLIRRELDKQLTNMVLLQVVVSIFTLLPYTTVSAVATSTSTINDPVYQGKIQFAVTVTFVFYYISFASPFYIYFCASGRFRRQLKYVLFDIHLSRIFPNQIEPQMTLNVQ</sequence>
<gene>
    <name evidence="10" type="ORF">BJG266_LOCUS34220</name>
    <name evidence="11" type="ORF">QVE165_LOCUS51341</name>
</gene>
<protein>
    <recommendedName>
        <fullName evidence="9">G-protein coupled receptors family 1 profile domain-containing protein</fullName>
    </recommendedName>
</protein>